<evidence type="ECO:0000256" key="10">
    <source>
        <dbReference type="ARBA" id="ARBA00056000"/>
    </source>
</evidence>
<dbReference type="PANTHER" id="PTHR46457:SF1">
    <property type="entry name" value="DNA REPAIR PROTEIN RAD51 HOMOLOG 4"/>
    <property type="match status" value="1"/>
</dbReference>
<keyword evidence="5" id="KW-0067">ATP-binding</keyword>
<keyword evidence="7" id="KW-0233">DNA recombination</keyword>
<dbReference type="GO" id="GO:0005657">
    <property type="term" value="C:replication fork"/>
    <property type="evidence" value="ECO:0007669"/>
    <property type="project" value="TreeGrafter"/>
</dbReference>
<evidence type="ECO:0000313" key="13">
    <source>
        <dbReference type="Proteomes" id="UP000283530"/>
    </source>
</evidence>
<evidence type="ECO:0000256" key="4">
    <source>
        <dbReference type="ARBA" id="ARBA00022763"/>
    </source>
</evidence>
<proteinExistence type="inferred from homology"/>
<dbReference type="GO" id="GO:0007131">
    <property type="term" value="P:reciprocal meiotic recombination"/>
    <property type="evidence" value="ECO:0007669"/>
    <property type="project" value="TreeGrafter"/>
</dbReference>
<sequence length="323" mass="35934">MPPLQSLQRDFPSIDANFLQFCASHRIFSVEDFLVHDLQRLVAFAECQDMSKDLKKGIAEVLSIIDSQHQPLSNGMELLGDTRREKILFSTGCEGIDLLLQGGLRGGQLTELVGPSPSGKTQVCLQAASHIAHKYMGTVMFLDTSNSFSPKRVAYLVSRLLSPSVKEVKERTIKRVMSNIFCYSVFDIFMLLDVLHQLEFKLRSQVQIKNEDTNLHLLVVDSFSSLITAVLGGKGSHGHSLMVSAGFLLKKLADEHNLAVLVTNHMVGGEGGISKPALGESWKTVPHVRLLLSHDHGSNFCNISILKHTCMVRYLHNLSWLWI</sequence>
<feature type="domain" description="RecA family profile 1" evidence="11">
    <location>
        <begin position="85"/>
        <end position="266"/>
    </location>
</feature>
<dbReference type="InterPro" id="IPR051988">
    <property type="entry name" value="HRR_RAD51_Paralog"/>
</dbReference>
<name>A0A3S3NAF5_9MAGN</name>
<dbReference type="SUPFAM" id="SSF52540">
    <property type="entry name" value="P-loop containing nucleoside triphosphate hydrolases"/>
    <property type="match status" value="1"/>
</dbReference>
<evidence type="ECO:0000256" key="6">
    <source>
        <dbReference type="ARBA" id="ARBA00023125"/>
    </source>
</evidence>
<dbReference type="Proteomes" id="UP000283530">
    <property type="component" value="Unassembled WGS sequence"/>
</dbReference>
<evidence type="ECO:0000256" key="7">
    <source>
        <dbReference type="ARBA" id="ARBA00023172"/>
    </source>
</evidence>
<dbReference type="GO" id="GO:0000723">
    <property type="term" value="P:telomere maintenance"/>
    <property type="evidence" value="ECO:0007669"/>
    <property type="project" value="TreeGrafter"/>
</dbReference>
<dbReference type="AlphaFoldDB" id="A0A3S3NAF5"/>
<dbReference type="InterPro" id="IPR013632">
    <property type="entry name" value="Rad51_C"/>
</dbReference>
<dbReference type="GO" id="GO:0000724">
    <property type="term" value="P:double-strand break repair via homologous recombination"/>
    <property type="evidence" value="ECO:0007669"/>
    <property type="project" value="TreeGrafter"/>
</dbReference>
<keyword evidence="13" id="KW-1185">Reference proteome</keyword>
<dbReference type="EMBL" id="QPKB01000011">
    <property type="protein sequence ID" value="RWR95490.1"/>
    <property type="molecule type" value="Genomic_DNA"/>
</dbReference>
<dbReference type="GO" id="GO:0003697">
    <property type="term" value="F:single-stranded DNA binding"/>
    <property type="evidence" value="ECO:0007669"/>
    <property type="project" value="TreeGrafter"/>
</dbReference>
<dbReference type="InterPro" id="IPR047323">
    <property type="entry name" value="Rad51D_C"/>
</dbReference>
<dbReference type="GO" id="GO:0005815">
    <property type="term" value="C:microtubule organizing center"/>
    <property type="evidence" value="ECO:0007669"/>
    <property type="project" value="TreeGrafter"/>
</dbReference>
<accession>A0A3S3NAF5</accession>
<gene>
    <name evidence="12" type="ORF">CKAN_02483900</name>
</gene>
<evidence type="ECO:0000256" key="8">
    <source>
        <dbReference type="ARBA" id="ARBA00023204"/>
    </source>
</evidence>
<dbReference type="FunFam" id="3.40.50.300:FF:001665">
    <property type="entry name" value="DNA repair protein RAD51 4"/>
    <property type="match status" value="1"/>
</dbReference>
<evidence type="ECO:0000313" key="12">
    <source>
        <dbReference type="EMBL" id="RWR95490.1"/>
    </source>
</evidence>
<keyword evidence="4" id="KW-0227">DNA damage</keyword>
<comment type="similarity">
    <text evidence="2">Belongs to the RecA family. RAD51 subfamily.</text>
</comment>
<dbReference type="CDD" id="cd19489">
    <property type="entry name" value="Rad51D"/>
    <property type="match status" value="1"/>
</dbReference>
<dbReference type="Pfam" id="PF08423">
    <property type="entry name" value="Rad51"/>
    <property type="match status" value="1"/>
</dbReference>
<comment type="subcellular location">
    <subcellularLocation>
        <location evidence="1">Nucleus</location>
    </subcellularLocation>
</comment>
<keyword evidence="9" id="KW-0539">Nucleus</keyword>
<comment type="caution">
    <text evidence="12">The sequence shown here is derived from an EMBL/GenBank/DDBJ whole genome shotgun (WGS) entry which is preliminary data.</text>
</comment>
<dbReference type="STRING" id="337451.A0A3S3NAF5"/>
<dbReference type="GO" id="GO:0140664">
    <property type="term" value="F:ATP-dependent DNA damage sensor activity"/>
    <property type="evidence" value="ECO:0007669"/>
    <property type="project" value="InterPro"/>
</dbReference>
<dbReference type="GO" id="GO:0033063">
    <property type="term" value="C:Rad51B-Rad51C-Rad51D-XRCC2 complex"/>
    <property type="evidence" value="ECO:0007669"/>
    <property type="project" value="TreeGrafter"/>
</dbReference>
<dbReference type="PROSITE" id="PS50162">
    <property type="entry name" value="RECA_2"/>
    <property type="match status" value="1"/>
</dbReference>
<protein>
    <submittedName>
        <fullName evidence="12">11-S seed storage protein</fullName>
    </submittedName>
</protein>
<reference evidence="12 13" key="1">
    <citation type="journal article" date="2019" name="Nat. Plants">
        <title>Stout camphor tree genome fills gaps in understanding of flowering plant genome evolution.</title>
        <authorList>
            <person name="Chaw S.M."/>
            <person name="Liu Y.C."/>
            <person name="Wu Y.W."/>
            <person name="Wang H.Y."/>
            <person name="Lin C.I."/>
            <person name="Wu C.S."/>
            <person name="Ke H.M."/>
            <person name="Chang L.Y."/>
            <person name="Hsu C.Y."/>
            <person name="Yang H.T."/>
            <person name="Sudianto E."/>
            <person name="Hsu M.H."/>
            <person name="Wu K.P."/>
            <person name="Wang L.N."/>
            <person name="Leebens-Mack J.H."/>
            <person name="Tsai I.J."/>
        </authorList>
    </citation>
    <scope>NUCLEOTIDE SEQUENCE [LARGE SCALE GENOMIC DNA]</scope>
    <source>
        <strain evidence="13">cv. Chaw 1501</strain>
        <tissue evidence="12">Young leaves</tissue>
    </source>
</reference>
<keyword evidence="3" id="KW-0547">Nucleotide-binding</keyword>
<keyword evidence="6" id="KW-0238">DNA-binding</keyword>
<dbReference type="Gene3D" id="3.40.50.300">
    <property type="entry name" value="P-loop containing nucleotide triphosphate hydrolases"/>
    <property type="match status" value="1"/>
</dbReference>
<dbReference type="GO" id="GO:0005524">
    <property type="term" value="F:ATP binding"/>
    <property type="evidence" value="ECO:0007669"/>
    <property type="project" value="UniProtKB-KW"/>
</dbReference>
<keyword evidence="8" id="KW-0234">DNA repair</keyword>
<evidence type="ECO:0000256" key="3">
    <source>
        <dbReference type="ARBA" id="ARBA00022741"/>
    </source>
</evidence>
<evidence type="ECO:0000256" key="9">
    <source>
        <dbReference type="ARBA" id="ARBA00023242"/>
    </source>
</evidence>
<organism evidence="12 13">
    <name type="scientific">Cinnamomum micranthum f. kanehirae</name>
    <dbReference type="NCBI Taxonomy" id="337451"/>
    <lineage>
        <taxon>Eukaryota</taxon>
        <taxon>Viridiplantae</taxon>
        <taxon>Streptophyta</taxon>
        <taxon>Embryophyta</taxon>
        <taxon>Tracheophyta</taxon>
        <taxon>Spermatophyta</taxon>
        <taxon>Magnoliopsida</taxon>
        <taxon>Magnoliidae</taxon>
        <taxon>Laurales</taxon>
        <taxon>Lauraceae</taxon>
        <taxon>Cinnamomum</taxon>
    </lineage>
</organism>
<dbReference type="InterPro" id="IPR027417">
    <property type="entry name" value="P-loop_NTPase"/>
</dbReference>
<dbReference type="GO" id="GO:0000400">
    <property type="term" value="F:four-way junction DNA binding"/>
    <property type="evidence" value="ECO:0007669"/>
    <property type="project" value="TreeGrafter"/>
</dbReference>
<evidence type="ECO:0000256" key="1">
    <source>
        <dbReference type="ARBA" id="ARBA00004123"/>
    </source>
</evidence>
<evidence type="ECO:0000256" key="5">
    <source>
        <dbReference type="ARBA" id="ARBA00022840"/>
    </source>
</evidence>
<evidence type="ECO:0000259" key="11">
    <source>
        <dbReference type="PROSITE" id="PS50162"/>
    </source>
</evidence>
<dbReference type="GO" id="GO:0042148">
    <property type="term" value="P:DNA strand invasion"/>
    <property type="evidence" value="ECO:0007669"/>
    <property type="project" value="TreeGrafter"/>
</dbReference>
<dbReference type="OrthoDB" id="336321at2759"/>
<evidence type="ECO:0000256" key="2">
    <source>
        <dbReference type="ARBA" id="ARBA00007095"/>
    </source>
</evidence>
<comment type="function">
    <text evidence="10">Involved in the homologous recombination repair (HRR) pathway of double-stranded DNA breaks arising during DNA replication or induced by DNA-damaging agents.</text>
</comment>
<dbReference type="InterPro" id="IPR020588">
    <property type="entry name" value="RecA_ATP-bd"/>
</dbReference>
<dbReference type="PANTHER" id="PTHR46457">
    <property type="entry name" value="DNA REPAIR PROTEIN RAD51 HOMOLOG 4"/>
    <property type="match status" value="1"/>
</dbReference>